<dbReference type="AlphaFoldDB" id="A0A382DW32"/>
<dbReference type="EMBL" id="UINC01041047">
    <property type="protein sequence ID" value="SVB41777.1"/>
    <property type="molecule type" value="Genomic_DNA"/>
</dbReference>
<organism evidence="1">
    <name type="scientific">marine metagenome</name>
    <dbReference type="NCBI Taxonomy" id="408172"/>
    <lineage>
        <taxon>unclassified sequences</taxon>
        <taxon>metagenomes</taxon>
        <taxon>ecological metagenomes</taxon>
    </lineage>
</organism>
<name>A0A382DW32_9ZZZZ</name>
<proteinExistence type="predicted"/>
<accession>A0A382DW32</accession>
<dbReference type="Gene3D" id="3.20.20.210">
    <property type="match status" value="1"/>
</dbReference>
<gene>
    <name evidence="1" type="ORF">METZ01_LOCUS194631</name>
</gene>
<dbReference type="InterPro" id="IPR038071">
    <property type="entry name" value="UROD/MetE-like_sf"/>
</dbReference>
<dbReference type="SUPFAM" id="SSF51726">
    <property type="entry name" value="UROD/MetE-like"/>
    <property type="match status" value="1"/>
</dbReference>
<evidence type="ECO:0000313" key="1">
    <source>
        <dbReference type="EMBL" id="SVB41777.1"/>
    </source>
</evidence>
<reference evidence="1" key="1">
    <citation type="submission" date="2018-05" db="EMBL/GenBank/DDBJ databases">
        <authorList>
            <person name="Lanie J.A."/>
            <person name="Ng W.-L."/>
            <person name="Kazmierczak K.M."/>
            <person name="Andrzejewski T.M."/>
            <person name="Davidsen T.M."/>
            <person name="Wayne K.J."/>
            <person name="Tettelin H."/>
            <person name="Glass J.I."/>
            <person name="Rusch D."/>
            <person name="Podicherti R."/>
            <person name="Tsui H.-C.T."/>
            <person name="Winkler M.E."/>
        </authorList>
    </citation>
    <scope>NUCLEOTIDE SEQUENCE</scope>
</reference>
<sequence length="341" mass="37969">MTRQVHLVGSVGLSDADTVFNMVSDILGNCCSRIPDGETGDRDYWINWQSQTFENAKGLRQVVQDIKYPGLEIKNGILYELDGPIENVFIPELGYASEALESWKKFKKLQEDGRIGSNVRFQVSLPTPTALLSGFLLMDSRAPLEALVEARILEDLATIQNSIPNDHLAIQWDVVFEIINAEDAGSEKLHYVPVIEGSVERVARLADHVAMDVETGIHLCYGDPGHRHIVEPRDLTNSVRFANGICAVAGRQIDFIHMPVPRDRIDDDYFAPLAELTISSKTHIIMGLVHFTDGVDGGHARMAVCNNYLAEYGIATECGFGRRNPETILELLKIHRELSTM</sequence>
<protein>
    <recommendedName>
        <fullName evidence="2">Cobalamin-independent methionine synthase MetE C-terminal/archaeal domain-containing protein</fullName>
    </recommendedName>
</protein>
<evidence type="ECO:0008006" key="2">
    <source>
        <dbReference type="Google" id="ProtNLM"/>
    </source>
</evidence>